<dbReference type="Proteomes" id="UP000504607">
    <property type="component" value="Chromosome 1"/>
</dbReference>
<dbReference type="FunCoup" id="A0A6I9QYY6">
    <property type="interactions" value="1"/>
</dbReference>
<reference evidence="2" key="1">
    <citation type="submission" date="2025-08" db="UniProtKB">
        <authorList>
            <consortium name="RefSeq"/>
        </authorList>
    </citation>
    <scope>IDENTIFICATION</scope>
</reference>
<protein>
    <submittedName>
        <fullName evidence="2">Uncharacterized protein LOC105042232</fullName>
    </submittedName>
</protein>
<evidence type="ECO:0000313" key="2">
    <source>
        <dbReference type="RefSeq" id="XP_010917657.1"/>
    </source>
</evidence>
<dbReference type="AlphaFoldDB" id="A0A6I9QYY6"/>
<evidence type="ECO:0000313" key="1">
    <source>
        <dbReference type="Proteomes" id="UP000504607"/>
    </source>
</evidence>
<dbReference type="OrthoDB" id="776573at2759"/>
<proteinExistence type="predicted"/>
<keyword evidence="1" id="KW-1185">Reference proteome</keyword>
<organism evidence="1 2">
    <name type="scientific">Elaeis guineensis var. tenera</name>
    <name type="common">Oil palm</name>
    <dbReference type="NCBI Taxonomy" id="51953"/>
    <lineage>
        <taxon>Eukaryota</taxon>
        <taxon>Viridiplantae</taxon>
        <taxon>Streptophyta</taxon>
        <taxon>Embryophyta</taxon>
        <taxon>Tracheophyta</taxon>
        <taxon>Spermatophyta</taxon>
        <taxon>Magnoliopsida</taxon>
        <taxon>Liliopsida</taxon>
        <taxon>Arecaceae</taxon>
        <taxon>Arecoideae</taxon>
        <taxon>Cocoseae</taxon>
        <taxon>Elaeidinae</taxon>
        <taxon>Elaeis</taxon>
    </lineage>
</organism>
<gene>
    <name evidence="2" type="primary">LOC105042232</name>
</gene>
<accession>A0A6I9QYY6</accession>
<dbReference type="InParanoid" id="A0A6I9QYY6"/>
<sequence>MIMEPESLHVNNETPVPSPKFALFDLSGSILTSFHPKPGAPLESSHTLKVLVPSMDALDGARSVRIQSLAPKPDAIVGSLELSRDSEVEGSTLTCDSSNKDLDAMSNAGTCDLWDSDVADASEDERSVDDVFCKESVKKKIEVLAGMVGYEGCDEPGVILDEVVKVLKELERMRTTCCLKN</sequence>
<dbReference type="RefSeq" id="XP_010917657.1">
    <property type="nucleotide sequence ID" value="XM_010919355.3"/>
</dbReference>
<name>A0A6I9QYY6_ELAGV</name>